<evidence type="ECO:0000313" key="2">
    <source>
        <dbReference type="EMBL" id="CAI9164901.1"/>
    </source>
</evidence>
<organism evidence="2 3">
    <name type="scientific">Rangifer tarandus platyrhynchus</name>
    <name type="common">Svalbard reindeer</name>
    <dbReference type="NCBI Taxonomy" id="3082113"/>
    <lineage>
        <taxon>Eukaryota</taxon>
        <taxon>Metazoa</taxon>
        <taxon>Chordata</taxon>
        <taxon>Craniata</taxon>
        <taxon>Vertebrata</taxon>
        <taxon>Euteleostomi</taxon>
        <taxon>Mammalia</taxon>
        <taxon>Eutheria</taxon>
        <taxon>Laurasiatheria</taxon>
        <taxon>Artiodactyla</taxon>
        <taxon>Ruminantia</taxon>
        <taxon>Pecora</taxon>
        <taxon>Cervidae</taxon>
        <taxon>Odocoileinae</taxon>
        <taxon>Rangifer</taxon>
    </lineage>
</organism>
<name>A0ABN8YW81_RANTA</name>
<gene>
    <name evidence="2" type="ORF">MRATA1EN1_LOCUS13863</name>
</gene>
<dbReference type="EMBL" id="OX459959">
    <property type="protein sequence ID" value="CAI9164901.1"/>
    <property type="molecule type" value="Genomic_DNA"/>
</dbReference>
<evidence type="ECO:0000256" key="1">
    <source>
        <dbReference type="SAM" id="MobiDB-lite"/>
    </source>
</evidence>
<reference evidence="2" key="1">
    <citation type="submission" date="2023-04" db="EMBL/GenBank/DDBJ databases">
        <authorList>
            <consortium name="ELIXIR-Norway"/>
        </authorList>
    </citation>
    <scope>NUCLEOTIDE SEQUENCE [LARGE SCALE GENOMIC DNA]</scope>
</reference>
<evidence type="ECO:0000313" key="3">
    <source>
        <dbReference type="Proteomes" id="UP001176941"/>
    </source>
</evidence>
<accession>A0ABN8YW81</accession>
<keyword evidence="3" id="KW-1185">Reference proteome</keyword>
<sequence length="92" mass="9712">MMSLIGSGLTGAIIESDRKLEKRVPRETRCLLLVPDVNVSLEMNTDVRYSLSPRGDAPLRQSGGPDGSVLSSPASKVQFAGGLTPGGWGPEM</sequence>
<proteinExistence type="predicted"/>
<protein>
    <submittedName>
        <fullName evidence="2">Uncharacterized protein</fullName>
    </submittedName>
</protein>
<dbReference type="Proteomes" id="UP001176941">
    <property type="component" value="Chromosome 23"/>
</dbReference>
<feature type="region of interest" description="Disordered" evidence="1">
    <location>
        <begin position="52"/>
        <end position="92"/>
    </location>
</feature>
<feature type="compositionally biased region" description="Gly residues" evidence="1">
    <location>
        <begin position="83"/>
        <end position="92"/>
    </location>
</feature>